<comment type="pathway">
    <text evidence="3">Hormone biosynthesis.</text>
</comment>
<keyword evidence="5" id="KW-0001">2Fe-2S</keyword>
<dbReference type="AlphaFoldDB" id="D2V148"/>
<keyword evidence="6" id="KW-0479">Metal-binding</keyword>
<dbReference type="RefSeq" id="XP_002682583.1">
    <property type="nucleotide sequence ID" value="XM_002682537.1"/>
</dbReference>
<dbReference type="PROSITE" id="PS51296">
    <property type="entry name" value="RIESKE"/>
    <property type="match status" value="1"/>
</dbReference>
<dbReference type="OMA" id="NGWIPVM"/>
<evidence type="ECO:0000256" key="14">
    <source>
        <dbReference type="ARBA" id="ARBA00026095"/>
    </source>
</evidence>
<evidence type="ECO:0000256" key="10">
    <source>
        <dbReference type="ARBA" id="ARBA00023014"/>
    </source>
</evidence>
<evidence type="ECO:0000256" key="1">
    <source>
        <dbReference type="ARBA" id="ARBA00001962"/>
    </source>
</evidence>
<evidence type="ECO:0000256" key="7">
    <source>
        <dbReference type="ARBA" id="ARBA00022989"/>
    </source>
</evidence>
<dbReference type="Proteomes" id="UP000006671">
    <property type="component" value="Unassembled WGS sequence"/>
</dbReference>
<dbReference type="GO" id="GO:0046872">
    <property type="term" value="F:metal ion binding"/>
    <property type="evidence" value="ECO:0007669"/>
    <property type="project" value="UniProtKB-KW"/>
</dbReference>
<evidence type="ECO:0000256" key="4">
    <source>
        <dbReference type="ARBA" id="ARBA00022692"/>
    </source>
</evidence>
<dbReference type="InterPro" id="IPR036922">
    <property type="entry name" value="Rieske_2Fe-2S_sf"/>
</dbReference>
<evidence type="ECO:0000256" key="15">
    <source>
        <dbReference type="ARBA" id="ARBA00047853"/>
    </source>
</evidence>
<keyword evidence="9" id="KW-0408">Iron</keyword>
<dbReference type="KEGG" id="ngr:NAEGRDRAFT_78121"/>
<evidence type="ECO:0000256" key="3">
    <source>
        <dbReference type="ARBA" id="ARBA00004972"/>
    </source>
</evidence>
<dbReference type="InterPro" id="IPR045605">
    <property type="entry name" value="KshA-like_C"/>
</dbReference>
<keyword evidence="10" id="KW-0411">Iron-sulfur</keyword>
<dbReference type="Pfam" id="PF19298">
    <property type="entry name" value="KshA_C"/>
    <property type="match status" value="1"/>
</dbReference>
<keyword evidence="4" id="KW-0812">Transmembrane</keyword>
<evidence type="ECO:0000256" key="2">
    <source>
        <dbReference type="ARBA" id="ARBA00004370"/>
    </source>
</evidence>
<dbReference type="Gene3D" id="3.90.380.10">
    <property type="entry name" value="Naphthalene 1,2-dioxygenase Alpha Subunit, Chain A, domain 1"/>
    <property type="match status" value="1"/>
</dbReference>
<comment type="cofactor">
    <cofactor evidence="1">
        <name>Fe cation</name>
        <dbReference type="ChEBI" id="CHEBI:24875"/>
    </cofactor>
</comment>
<dbReference type="InParanoid" id="D2V148"/>
<dbReference type="InterPro" id="IPR050584">
    <property type="entry name" value="Cholesterol_7-desaturase"/>
</dbReference>
<dbReference type="GO" id="GO:0170056">
    <property type="term" value="F:cholesterol 7-desaturase [NAD(P)H] activity"/>
    <property type="evidence" value="ECO:0007669"/>
    <property type="project" value="UniProtKB-EC"/>
</dbReference>
<comment type="catalytic activity">
    <reaction evidence="16">
        <text>cholesterol + NADPH + O2 + H(+) = 7-dehydrocholesterol + NADP(+) + 2 H2O</text>
        <dbReference type="Rhea" id="RHEA:45024"/>
        <dbReference type="ChEBI" id="CHEBI:15377"/>
        <dbReference type="ChEBI" id="CHEBI:15378"/>
        <dbReference type="ChEBI" id="CHEBI:15379"/>
        <dbReference type="ChEBI" id="CHEBI:16113"/>
        <dbReference type="ChEBI" id="CHEBI:17759"/>
        <dbReference type="ChEBI" id="CHEBI:57783"/>
        <dbReference type="ChEBI" id="CHEBI:58349"/>
        <dbReference type="EC" id="1.14.19.21"/>
    </reaction>
    <physiologicalReaction direction="left-to-right" evidence="16">
        <dbReference type="Rhea" id="RHEA:45025"/>
    </physiologicalReaction>
</comment>
<dbReference type="OrthoDB" id="426882at2759"/>
<dbReference type="UniPathway" id="UPA01020"/>
<evidence type="ECO:0000256" key="13">
    <source>
        <dbReference type="ARBA" id="ARBA00025729"/>
    </source>
</evidence>
<dbReference type="Pfam" id="PF00355">
    <property type="entry name" value="Rieske"/>
    <property type="match status" value="1"/>
</dbReference>
<dbReference type="SUPFAM" id="SSF50022">
    <property type="entry name" value="ISP domain"/>
    <property type="match status" value="1"/>
</dbReference>
<evidence type="ECO:0000313" key="19">
    <source>
        <dbReference type="Proteomes" id="UP000006671"/>
    </source>
</evidence>
<keyword evidence="7" id="KW-1133">Transmembrane helix</keyword>
<evidence type="ECO:0000256" key="8">
    <source>
        <dbReference type="ARBA" id="ARBA00023002"/>
    </source>
</evidence>
<dbReference type="GO" id="GO:0008203">
    <property type="term" value="P:cholesterol metabolic process"/>
    <property type="evidence" value="ECO:0007669"/>
    <property type="project" value="InterPro"/>
</dbReference>
<keyword evidence="11" id="KW-0472">Membrane</keyword>
<feature type="domain" description="Rieske" evidence="17">
    <location>
        <begin position="65"/>
        <end position="180"/>
    </location>
</feature>
<dbReference type="CDD" id="cd03469">
    <property type="entry name" value="Rieske_RO_Alpha_N"/>
    <property type="match status" value="1"/>
</dbReference>
<keyword evidence="19" id="KW-1185">Reference proteome</keyword>
<evidence type="ECO:0000256" key="16">
    <source>
        <dbReference type="ARBA" id="ARBA00049548"/>
    </source>
</evidence>
<accession>D2V148</accession>
<evidence type="ECO:0000256" key="9">
    <source>
        <dbReference type="ARBA" id="ARBA00023004"/>
    </source>
</evidence>
<dbReference type="GO" id="GO:0005737">
    <property type="term" value="C:cytoplasm"/>
    <property type="evidence" value="ECO:0007669"/>
    <property type="project" value="TreeGrafter"/>
</dbReference>
<comment type="similarity">
    <text evidence="13">Belongs to the cholesterol 7-desaturase family.</text>
</comment>
<dbReference type="PANTHER" id="PTHR21266:SF32">
    <property type="entry name" value="CHOLESTEROL 7-DESATURASE NVD"/>
    <property type="match status" value="1"/>
</dbReference>
<dbReference type="SUPFAM" id="SSF55961">
    <property type="entry name" value="Bet v1-like"/>
    <property type="match status" value="1"/>
</dbReference>
<evidence type="ECO:0000256" key="5">
    <source>
        <dbReference type="ARBA" id="ARBA00022714"/>
    </source>
</evidence>
<evidence type="ECO:0000256" key="12">
    <source>
        <dbReference type="ARBA" id="ARBA00025712"/>
    </source>
</evidence>
<name>D2V148_NAEGR</name>
<reference evidence="18 19" key="1">
    <citation type="journal article" date="2010" name="Cell">
        <title>The genome of Naegleria gruberi illuminates early eukaryotic versatility.</title>
        <authorList>
            <person name="Fritz-Laylin L.K."/>
            <person name="Prochnik S.E."/>
            <person name="Ginger M.L."/>
            <person name="Dacks J.B."/>
            <person name="Carpenter M.L."/>
            <person name="Field M.C."/>
            <person name="Kuo A."/>
            <person name="Paredez A."/>
            <person name="Chapman J."/>
            <person name="Pham J."/>
            <person name="Shu S."/>
            <person name="Neupane R."/>
            <person name="Cipriano M."/>
            <person name="Mancuso J."/>
            <person name="Tu H."/>
            <person name="Salamov A."/>
            <person name="Lindquist E."/>
            <person name="Shapiro H."/>
            <person name="Lucas S."/>
            <person name="Grigoriev I.V."/>
            <person name="Cande W.Z."/>
            <person name="Fulton C."/>
            <person name="Rokhsar D.S."/>
            <person name="Dawson S.C."/>
        </authorList>
    </citation>
    <scope>NUCLEOTIDE SEQUENCE [LARGE SCALE GENOMIC DNA]</scope>
    <source>
        <strain evidence="18 19">NEG-M</strain>
    </source>
</reference>
<dbReference type="InterPro" id="IPR017941">
    <property type="entry name" value="Rieske_2Fe-2S"/>
</dbReference>
<organism evidence="19">
    <name type="scientific">Naegleria gruberi</name>
    <name type="common">Amoeba</name>
    <dbReference type="NCBI Taxonomy" id="5762"/>
    <lineage>
        <taxon>Eukaryota</taxon>
        <taxon>Discoba</taxon>
        <taxon>Heterolobosea</taxon>
        <taxon>Tetramitia</taxon>
        <taxon>Eutetramitia</taxon>
        <taxon>Vahlkampfiidae</taxon>
        <taxon>Naegleria</taxon>
    </lineage>
</organism>
<protein>
    <recommendedName>
        <fullName evidence="14">cholesterol 7-desaturase</fullName>
        <ecNumber evidence="14">1.14.19.21</ecNumber>
    </recommendedName>
</protein>
<evidence type="ECO:0000256" key="6">
    <source>
        <dbReference type="ARBA" id="ARBA00022723"/>
    </source>
</evidence>
<dbReference type="VEuPathDB" id="AmoebaDB:NAEGRDRAFT_78121"/>
<keyword evidence="8" id="KW-0560">Oxidoreductase</keyword>
<dbReference type="GO" id="GO:0051537">
    <property type="term" value="F:2 iron, 2 sulfur cluster binding"/>
    <property type="evidence" value="ECO:0007669"/>
    <property type="project" value="UniProtKB-KW"/>
</dbReference>
<proteinExistence type="inferred from homology"/>
<dbReference type="Gene3D" id="2.102.10.10">
    <property type="entry name" value="Rieske [2Fe-2S] iron-sulphur domain"/>
    <property type="match status" value="1"/>
</dbReference>
<evidence type="ECO:0000256" key="11">
    <source>
        <dbReference type="ARBA" id="ARBA00023136"/>
    </source>
</evidence>
<dbReference type="eggNOG" id="ENOG502QS20">
    <property type="taxonomic scope" value="Eukaryota"/>
</dbReference>
<dbReference type="PANTHER" id="PTHR21266">
    <property type="entry name" value="IRON-SULFUR DOMAIN CONTAINING PROTEIN"/>
    <property type="match status" value="1"/>
</dbReference>
<evidence type="ECO:0000313" key="18">
    <source>
        <dbReference type="EMBL" id="EFC49839.1"/>
    </source>
</evidence>
<sequence>MFSFETETLIAVSLLLNLVLLAVLIANKWYDFKTKDQKHSAESNRNASSKFRESTFIDQFPNGWFRICFSNELSKGSSKLVHYFGEDMVVFRGFDGSVGVLDAYCPHLGSNLGVEGKVIGNNIQCPFHLWEFDRDGQCVKIPNNCDKSSCQHSENCNETIPKNAHTRSWYCEEKYGMILVWFHSEKEGLPPQYPLLNPQDLDMDKFYHFGNYSYEDIRMNIQDFAENSADFQHFQPLHGQMVLPWSGPRSIFGRSIQVPFVQIIHQAEFKLSDSDPHIAYFTNKACLEIFGKKLTSTTVNARIELFGPAGIALFRFDGSFGRIYLFHTHSPKSKTNLDVGFVAYAEKKIPRLLVWYVVGNWVAQWQNDITVWENKIYKRTPSLVKGDGPVMKLRRWYKQFYSKKIDLSF</sequence>
<dbReference type="EMBL" id="GG738847">
    <property type="protein sequence ID" value="EFC49839.1"/>
    <property type="molecule type" value="Genomic_DNA"/>
</dbReference>
<dbReference type="GeneID" id="8856443"/>
<dbReference type="EC" id="1.14.19.21" evidence="14"/>
<comment type="catalytic activity">
    <reaction evidence="15">
        <text>cholesterol + NADH + O2 + H(+) = 7-dehydrocholesterol + NAD(+) + 2 H2O</text>
        <dbReference type="Rhea" id="RHEA:51644"/>
        <dbReference type="ChEBI" id="CHEBI:15377"/>
        <dbReference type="ChEBI" id="CHEBI:15378"/>
        <dbReference type="ChEBI" id="CHEBI:15379"/>
        <dbReference type="ChEBI" id="CHEBI:16113"/>
        <dbReference type="ChEBI" id="CHEBI:17759"/>
        <dbReference type="ChEBI" id="CHEBI:57540"/>
        <dbReference type="ChEBI" id="CHEBI:57945"/>
        <dbReference type="EC" id="1.14.19.21"/>
    </reaction>
    <physiologicalReaction direction="left-to-right" evidence="15">
        <dbReference type="Rhea" id="RHEA:51645"/>
    </physiologicalReaction>
</comment>
<evidence type="ECO:0000259" key="17">
    <source>
        <dbReference type="PROSITE" id="PS51296"/>
    </source>
</evidence>
<comment type="pathway">
    <text evidence="12">Steroid hormone biosynthesis; dafachronic acid biosynthesis.</text>
</comment>
<comment type="subcellular location">
    <subcellularLocation>
        <location evidence="2">Membrane</location>
    </subcellularLocation>
</comment>
<gene>
    <name evidence="18" type="ORF">NAEGRDRAFT_78121</name>
</gene>
<dbReference type="GO" id="GO:0016020">
    <property type="term" value="C:membrane"/>
    <property type="evidence" value="ECO:0007669"/>
    <property type="project" value="UniProtKB-SubCell"/>
</dbReference>